<keyword evidence="1" id="KW-0472">Membrane</keyword>
<evidence type="ECO:0000256" key="1">
    <source>
        <dbReference type="SAM" id="Phobius"/>
    </source>
</evidence>
<keyword evidence="1" id="KW-0812">Transmembrane</keyword>
<keyword evidence="1" id="KW-1133">Transmembrane helix</keyword>
<sequence>MISYLGLGGYPIWLLVIALQLTEVIAGRRARVLKKQGYDSDI</sequence>
<proteinExistence type="predicted"/>
<protein>
    <submittedName>
        <fullName evidence="2">Uncharacterized protein</fullName>
    </submittedName>
</protein>
<evidence type="ECO:0000313" key="3">
    <source>
        <dbReference type="Proteomes" id="UP000708208"/>
    </source>
</evidence>
<feature type="non-terminal residue" evidence="2">
    <location>
        <position position="42"/>
    </location>
</feature>
<dbReference type="Proteomes" id="UP000708208">
    <property type="component" value="Unassembled WGS sequence"/>
</dbReference>
<feature type="non-terminal residue" evidence="2">
    <location>
        <position position="1"/>
    </location>
</feature>
<feature type="transmembrane region" description="Helical" evidence="1">
    <location>
        <begin position="6"/>
        <end position="26"/>
    </location>
</feature>
<accession>A0A8J2KJ93</accession>
<dbReference type="EMBL" id="CAJVCH010394344">
    <property type="protein sequence ID" value="CAG7817447.1"/>
    <property type="molecule type" value="Genomic_DNA"/>
</dbReference>
<organism evidence="2 3">
    <name type="scientific">Allacma fusca</name>
    <dbReference type="NCBI Taxonomy" id="39272"/>
    <lineage>
        <taxon>Eukaryota</taxon>
        <taxon>Metazoa</taxon>
        <taxon>Ecdysozoa</taxon>
        <taxon>Arthropoda</taxon>
        <taxon>Hexapoda</taxon>
        <taxon>Collembola</taxon>
        <taxon>Symphypleona</taxon>
        <taxon>Sminthuridae</taxon>
        <taxon>Allacma</taxon>
    </lineage>
</organism>
<gene>
    <name evidence="2" type="ORF">AFUS01_LOCUS28016</name>
</gene>
<reference evidence="2" key="1">
    <citation type="submission" date="2021-06" db="EMBL/GenBank/DDBJ databases">
        <authorList>
            <person name="Hodson N. C."/>
            <person name="Mongue J. A."/>
            <person name="Jaron S. K."/>
        </authorList>
    </citation>
    <scope>NUCLEOTIDE SEQUENCE</scope>
</reference>
<evidence type="ECO:0000313" key="2">
    <source>
        <dbReference type="EMBL" id="CAG7817447.1"/>
    </source>
</evidence>
<name>A0A8J2KJ93_9HEXA</name>
<keyword evidence="3" id="KW-1185">Reference proteome</keyword>
<comment type="caution">
    <text evidence="2">The sequence shown here is derived from an EMBL/GenBank/DDBJ whole genome shotgun (WGS) entry which is preliminary data.</text>
</comment>
<dbReference type="AlphaFoldDB" id="A0A8J2KJ93"/>